<keyword evidence="2" id="KW-1185">Reference proteome</keyword>
<dbReference type="SUPFAM" id="SSF51182">
    <property type="entry name" value="RmlC-like cupins"/>
    <property type="match status" value="1"/>
</dbReference>
<reference evidence="2" key="1">
    <citation type="submission" date="2016-11" db="EMBL/GenBank/DDBJ databases">
        <authorList>
            <person name="Varghese N."/>
            <person name="Submissions S."/>
        </authorList>
    </citation>
    <scope>NUCLEOTIDE SEQUENCE [LARGE SCALE GENOMIC DNA]</scope>
    <source>
        <strain evidence="2">DSM 17456</strain>
    </source>
</reference>
<dbReference type="InterPro" id="IPR010424">
    <property type="entry name" value="EutQ"/>
</dbReference>
<gene>
    <name evidence="1" type="ORF">SAMN02745161_1890</name>
</gene>
<dbReference type="Pfam" id="PF06249">
    <property type="entry name" value="EutQ"/>
    <property type="match status" value="1"/>
</dbReference>
<dbReference type="STRING" id="1121457.SAMN02745161_1890"/>
<sequence length="214" mass="22989">MKKVVCAKDVETLIEQGKKTLYVDSNTILTPSAKDAAKLAEIEIFEGAPRQSACESVSAPVSCEGAISSDLIYSALKAMYERGMLDTFLKELTRKGLCSEAVGGGKIVRGKSVEMEPFDTGASGAKACSREVIGEGDGRIHSGFFEIDHSRFEQDFACEANCHLLEGTLNLTINGQTVAVETGDVFYIPAGSKVVWDAAGKARLFYSRFPQSKG</sequence>
<name>A0A1N6GYM8_9BACT</name>
<evidence type="ECO:0000313" key="1">
    <source>
        <dbReference type="EMBL" id="SIO12557.1"/>
    </source>
</evidence>
<dbReference type="AlphaFoldDB" id="A0A1N6GYM8"/>
<dbReference type="Proteomes" id="UP000184694">
    <property type="component" value="Unassembled WGS sequence"/>
</dbReference>
<organism evidence="1 2">
    <name type="scientific">Halodesulfovibrio marinisediminis DSM 17456</name>
    <dbReference type="NCBI Taxonomy" id="1121457"/>
    <lineage>
        <taxon>Bacteria</taxon>
        <taxon>Pseudomonadati</taxon>
        <taxon>Thermodesulfobacteriota</taxon>
        <taxon>Desulfovibrionia</taxon>
        <taxon>Desulfovibrionales</taxon>
        <taxon>Desulfovibrionaceae</taxon>
        <taxon>Halodesulfovibrio</taxon>
    </lineage>
</organism>
<accession>A0A1N6GYM8</accession>
<dbReference type="InterPro" id="IPR014710">
    <property type="entry name" value="RmlC-like_jellyroll"/>
</dbReference>
<dbReference type="EMBL" id="FSRG01000005">
    <property type="protein sequence ID" value="SIO12557.1"/>
    <property type="molecule type" value="Genomic_DNA"/>
</dbReference>
<evidence type="ECO:0000313" key="2">
    <source>
        <dbReference type="Proteomes" id="UP000184694"/>
    </source>
</evidence>
<dbReference type="PANTHER" id="PTHR36169:SF1">
    <property type="entry name" value="ACETATE KINASE EUTQ"/>
    <property type="match status" value="1"/>
</dbReference>
<dbReference type="PANTHER" id="PTHR36169">
    <property type="entry name" value="ETHANOLAMINE UTILIZATION PROTEIN EUTQ"/>
    <property type="match status" value="1"/>
</dbReference>
<proteinExistence type="predicted"/>
<dbReference type="Gene3D" id="2.60.120.10">
    <property type="entry name" value="Jelly Rolls"/>
    <property type="match status" value="1"/>
</dbReference>
<protein>
    <submittedName>
        <fullName evidence="1">Ethanolamine utilization protein EutQ</fullName>
    </submittedName>
</protein>
<dbReference type="RefSeq" id="WP_074216683.1">
    <property type="nucleotide sequence ID" value="NZ_FSRG01000005.1"/>
</dbReference>
<dbReference type="OrthoDB" id="3828611at2"/>
<dbReference type="InterPro" id="IPR011051">
    <property type="entry name" value="RmlC_Cupin_sf"/>
</dbReference>